<dbReference type="PANTHER" id="PTHR15139">
    <property type="entry name" value="TUBULIN FOLDING COFACTOR C"/>
    <property type="match status" value="1"/>
</dbReference>
<evidence type="ECO:0000256" key="7">
    <source>
        <dbReference type="SAM" id="MobiDB-lite"/>
    </source>
</evidence>
<dbReference type="GO" id="GO:0007021">
    <property type="term" value="P:tubulin complex assembly"/>
    <property type="evidence" value="ECO:0007669"/>
    <property type="project" value="TreeGrafter"/>
</dbReference>
<dbReference type="Pfam" id="PF07986">
    <property type="entry name" value="TBCC"/>
    <property type="match status" value="1"/>
</dbReference>
<dbReference type="GO" id="GO:0015631">
    <property type="term" value="F:tubulin binding"/>
    <property type="evidence" value="ECO:0007669"/>
    <property type="project" value="InterPro"/>
</dbReference>
<evidence type="ECO:0000259" key="8">
    <source>
        <dbReference type="PROSITE" id="PS51329"/>
    </source>
</evidence>
<evidence type="ECO:0000313" key="10">
    <source>
        <dbReference type="Proteomes" id="UP001489004"/>
    </source>
</evidence>
<name>A0AAW1P4X0_9CHLO</name>
<dbReference type="SMART" id="SM00673">
    <property type="entry name" value="CARP"/>
    <property type="match status" value="1"/>
</dbReference>
<evidence type="ECO:0000256" key="1">
    <source>
        <dbReference type="ARBA" id="ARBA00004496"/>
    </source>
</evidence>
<dbReference type="Gene3D" id="1.20.58.1250">
    <property type="entry name" value="Tubulin Binding Cofactor C, N-terminal domain"/>
    <property type="match status" value="1"/>
</dbReference>
<dbReference type="InterPro" id="IPR012945">
    <property type="entry name" value="Tubulin-bd_cofactor_C_dom"/>
</dbReference>
<dbReference type="InterPro" id="IPR016098">
    <property type="entry name" value="CAP/MinC_C"/>
</dbReference>
<feature type="domain" description="C-CAP/cofactor C-like" evidence="8">
    <location>
        <begin position="210"/>
        <end position="305"/>
    </location>
</feature>
<comment type="similarity">
    <text evidence="2">Belongs to the TBCC family.</text>
</comment>
<dbReference type="Gene3D" id="2.160.20.70">
    <property type="match status" value="1"/>
</dbReference>
<comment type="subcellular location">
    <subcellularLocation>
        <location evidence="1">Cytoplasm</location>
    </subcellularLocation>
</comment>
<comment type="subunit">
    <text evidence="6">Supercomplex made of cofactors A to E. Cofactors A and D function by capturing and stabilizing tubulin in a quasi-native conformation. Cofactor E binds to the cofactor D-tubulin complex; interaction with cofactor C then causes the release of tubulin polypeptides that are committed to the native state.</text>
</comment>
<keyword evidence="10" id="KW-1185">Reference proteome</keyword>
<reference evidence="9 10" key="1">
    <citation type="journal article" date="2024" name="Nat. Commun.">
        <title>Phylogenomics reveals the evolutionary origins of lichenization in chlorophyte algae.</title>
        <authorList>
            <person name="Puginier C."/>
            <person name="Libourel C."/>
            <person name="Otte J."/>
            <person name="Skaloud P."/>
            <person name="Haon M."/>
            <person name="Grisel S."/>
            <person name="Petersen M."/>
            <person name="Berrin J.G."/>
            <person name="Delaux P.M."/>
            <person name="Dal Grande F."/>
            <person name="Keller J."/>
        </authorList>
    </citation>
    <scope>NUCLEOTIDE SEQUENCE [LARGE SCALE GENOMIC DNA]</scope>
    <source>
        <strain evidence="9 10">SAG 2043</strain>
    </source>
</reference>
<dbReference type="InterPro" id="IPR038397">
    <property type="entry name" value="TBCC_N_sf"/>
</dbReference>
<keyword evidence="5" id="KW-0143">Chaperone</keyword>
<dbReference type="GO" id="GO:0005737">
    <property type="term" value="C:cytoplasm"/>
    <property type="evidence" value="ECO:0007669"/>
    <property type="project" value="UniProtKB-SubCell"/>
</dbReference>
<dbReference type="PANTHER" id="PTHR15139:SF0">
    <property type="entry name" value="TUBULIN-SPECIFIC CHAPERONE C"/>
    <property type="match status" value="1"/>
</dbReference>
<keyword evidence="4" id="KW-0007">Acetylation</keyword>
<evidence type="ECO:0000256" key="2">
    <source>
        <dbReference type="ARBA" id="ARBA00008848"/>
    </source>
</evidence>
<dbReference type="Pfam" id="PF16752">
    <property type="entry name" value="TBCC_N"/>
    <property type="match status" value="1"/>
</dbReference>
<dbReference type="EMBL" id="JALJOR010000020">
    <property type="protein sequence ID" value="KAK9803656.1"/>
    <property type="molecule type" value="Genomic_DNA"/>
</dbReference>
<dbReference type="InterPro" id="IPR017901">
    <property type="entry name" value="C-CAP_CF_C-like"/>
</dbReference>
<evidence type="ECO:0000256" key="5">
    <source>
        <dbReference type="ARBA" id="ARBA00023186"/>
    </source>
</evidence>
<feature type="region of interest" description="Disordered" evidence="7">
    <location>
        <begin position="148"/>
        <end position="169"/>
    </location>
</feature>
<protein>
    <recommendedName>
        <fullName evidence="8">C-CAP/cofactor C-like domain-containing protein</fullName>
    </recommendedName>
</protein>
<feature type="compositionally biased region" description="Polar residues" evidence="7">
    <location>
        <begin position="202"/>
        <end position="211"/>
    </location>
</feature>
<evidence type="ECO:0000256" key="4">
    <source>
        <dbReference type="ARBA" id="ARBA00022990"/>
    </source>
</evidence>
<evidence type="ECO:0000256" key="6">
    <source>
        <dbReference type="ARBA" id="ARBA00026055"/>
    </source>
</evidence>
<dbReference type="AlphaFoldDB" id="A0AAW1P4X0"/>
<feature type="region of interest" description="Disordered" evidence="7">
    <location>
        <begin position="200"/>
        <end position="219"/>
    </location>
</feature>
<evidence type="ECO:0000256" key="3">
    <source>
        <dbReference type="ARBA" id="ARBA00022490"/>
    </source>
</evidence>
<dbReference type="Proteomes" id="UP001489004">
    <property type="component" value="Unassembled WGS sequence"/>
</dbReference>
<organism evidence="9 10">
    <name type="scientific">[Myrmecia] bisecta</name>
    <dbReference type="NCBI Taxonomy" id="41462"/>
    <lineage>
        <taxon>Eukaryota</taxon>
        <taxon>Viridiplantae</taxon>
        <taxon>Chlorophyta</taxon>
        <taxon>core chlorophytes</taxon>
        <taxon>Trebouxiophyceae</taxon>
        <taxon>Trebouxiales</taxon>
        <taxon>Trebouxiaceae</taxon>
        <taxon>Myrmecia</taxon>
    </lineage>
</organism>
<sequence>MVSMSTPASTDAACASREDGVLNRLAAREAARQADKAKRNADLRSVASPAESATAFQQSFKEQKQSIETALLEISSRGAMQGGASEAVRAQLESLAVQVGQLEKATAEASYFLPSYDQRQITAATAVLRQAVDSTKSAVLPRKKFSFSKKAAGKPSRPPSEATASRADAAGTAGIAGRAAGRAAVPSIDGTSAAAALEDPNAQMTSASSPPQFAPGRGLQGLRGVTVTKHAAELRGDDYTLVDLEDCTVCLLGTLSALRMHKLRRCRVCTGPVTGATFVEDVRDSELMLASFQGHAVAQLESLAD</sequence>
<dbReference type="InterPro" id="IPR031925">
    <property type="entry name" value="TBCC_N"/>
</dbReference>
<dbReference type="PROSITE" id="PS51329">
    <property type="entry name" value="C_CAP_COFACTOR_C"/>
    <property type="match status" value="1"/>
</dbReference>
<dbReference type="GO" id="GO:0007023">
    <property type="term" value="P:post-chaperonin tubulin folding pathway"/>
    <property type="evidence" value="ECO:0007669"/>
    <property type="project" value="InterPro"/>
</dbReference>
<proteinExistence type="inferred from homology"/>
<gene>
    <name evidence="9" type="ORF">WJX72_009026</name>
</gene>
<dbReference type="InterPro" id="IPR006599">
    <property type="entry name" value="CARP_motif"/>
</dbReference>
<keyword evidence="3" id="KW-0963">Cytoplasm</keyword>
<accession>A0AAW1P4X0</accession>
<evidence type="ECO:0000313" key="9">
    <source>
        <dbReference type="EMBL" id="KAK9803656.1"/>
    </source>
</evidence>
<dbReference type="InterPro" id="IPR027684">
    <property type="entry name" value="TBCC"/>
</dbReference>
<comment type="caution">
    <text evidence="9">The sequence shown here is derived from an EMBL/GenBank/DDBJ whole genome shotgun (WGS) entry which is preliminary data.</text>
</comment>